<dbReference type="AlphaFoldDB" id="A0A069SBS6"/>
<name>A0A069SBS6_PHOVU</name>
<sequence length="388" mass="43901">MYDDFFFPYEKAKLWTGNMFLLSLSNFLLYASLYMMLPVLPLWMVRHWYCSYAEAGAAIAVFGLAMFLPGTFNSYLIDTFKRKSVCFIAIFLFVASSLLYPYVATVGFVALVRAVQGGLFSVITMTTGSTLVIDVTASRRRTDANIAFAWAGRFGMVVGLALGIYIYPYWNFHHIIYTSMALGALALVLIPAVKVPFRAPLSTSWFSLDRFLLPRTLWPGMNMMMVAIIFGILVAHIYNELFFVCILIGFVLSLLLLRYVLSHASGRSEVELGQAAMIGGLLLLAFSNSLMNSYIAGILLGMGTGTTVSRFFIKMISLPRHCERGTGNNTYQLMWEAGVLIGFLFENMWTEGHPDTIYWICIGICVVLLLMYEFFTHPWYYRKMEEKQ</sequence>
<evidence type="ECO:0000313" key="6">
    <source>
        <dbReference type="Proteomes" id="UP000027661"/>
    </source>
</evidence>
<dbReference type="PANTHER" id="PTHR23531:SF1">
    <property type="entry name" value="QUINOLENE RESISTANCE PROTEIN NORA"/>
    <property type="match status" value="1"/>
</dbReference>
<evidence type="ECO:0000313" key="5">
    <source>
        <dbReference type="EMBL" id="KDS44928.1"/>
    </source>
</evidence>
<feature type="transmembrane region" description="Helical" evidence="4">
    <location>
        <begin position="20"/>
        <end position="43"/>
    </location>
</feature>
<dbReference type="Proteomes" id="UP000027661">
    <property type="component" value="Unassembled WGS sequence"/>
</dbReference>
<feature type="transmembrane region" description="Helical" evidence="4">
    <location>
        <begin position="216"/>
        <end position="235"/>
    </location>
</feature>
<feature type="transmembrane region" description="Helical" evidence="4">
    <location>
        <begin position="147"/>
        <end position="168"/>
    </location>
</feature>
<keyword evidence="1 4" id="KW-0812">Transmembrane</keyword>
<keyword evidence="3 4" id="KW-0472">Membrane</keyword>
<keyword evidence="2 4" id="KW-1133">Transmembrane helix</keyword>
<proteinExistence type="predicted"/>
<feature type="transmembrane region" description="Helical" evidence="4">
    <location>
        <begin position="55"/>
        <end position="77"/>
    </location>
</feature>
<dbReference type="InterPro" id="IPR011701">
    <property type="entry name" value="MFS"/>
</dbReference>
<dbReference type="SUPFAM" id="SSF103473">
    <property type="entry name" value="MFS general substrate transporter"/>
    <property type="match status" value="1"/>
</dbReference>
<feature type="transmembrane region" description="Helical" evidence="4">
    <location>
        <begin position="115"/>
        <end position="135"/>
    </location>
</feature>
<dbReference type="Pfam" id="PF07690">
    <property type="entry name" value="MFS_1"/>
    <property type="match status" value="1"/>
</dbReference>
<organism evidence="5 6">
    <name type="scientific">Phocaeicola vulgatus str. 3975 RP4</name>
    <dbReference type="NCBI Taxonomy" id="1339352"/>
    <lineage>
        <taxon>Bacteria</taxon>
        <taxon>Pseudomonadati</taxon>
        <taxon>Bacteroidota</taxon>
        <taxon>Bacteroidia</taxon>
        <taxon>Bacteroidales</taxon>
        <taxon>Bacteroidaceae</taxon>
        <taxon>Phocaeicola</taxon>
    </lineage>
</organism>
<dbReference type="RefSeq" id="WP_005843278.1">
    <property type="nucleotide sequence ID" value="NZ_JNHM01000150.1"/>
</dbReference>
<dbReference type="InterPro" id="IPR036259">
    <property type="entry name" value="MFS_trans_sf"/>
</dbReference>
<accession>A0A069SBS6</accession>
<dbReference type="Gene3D" id="1.20.1250.20">
    <property type="entry name" value="MFS general substrate transporter like domains"/>
    <property type="match status" value="1"/>
</dbReference>
<dbReference type="GeneID" id="5303710"/>
<feature type="transmembrane region" description="Helical" evidence="4">
    <location>
        <begin position="356"/>
        <end position="375"/>
    </location>
</feature>
<evidence type="ECO:0000256" key="1">
    <source>
        <dbReference type="ARBA" id="ARBA00022692"/>
    </source>
</evidence>
<dbReference type="PATRIC" id="fig|1339352.3.peg.3898"/>
<feature type="transmembrane region" description="Helical" evidence="4">
    <location>
        <begin position="174"/>
        <end position="195"/>
    </location>
</feature>
<feature type="transmembrane region" description="Helical" evidence="4">
    <location>
        <begin position="84"/>
        <end position="103"/>
    </location>
</feature>
<evidence type="ECO:0000256" key="4">
    <source>
        <dbReference type="SAM" id="Phobius"/>
    </source>
</evidence>
<dbReference type="EMBL" id="JNHM01000150">
    <property type="protein sequence ID" value="KDS44928.1"/>
    <property type="molecule type" value="Genomic_DNA"/>
</dbReference>
<dbReference type="PANTHER" id="PTHR23531">
    <property type="entry name" value="QUINOLENE RESISTANCE PROTEIN NORA"/>
    <property type="match status" value="1"/>
</dbReference>
<dbReference type="GO" id="GO:0022857">
    <property type="term" value="F:transmembrane transporter activity"/>
    <property type="evidence" value="ECO:0007669"/>
    <property type="project" value="InterPro"/>
</dbReference>
<reference evidence="5 6" key="1">
    <citation type="submission" date="2014-04" db="EMBL/GenBank/DDBJ databases">
        <authorList>
            <person name="Sears C."/>
            <person name="Carroll K."/>
            <person name="Sack B.R."/>
            <person name="Qadri F."/>
            <person name="Myers L.L."/>
            <person name="Chung G.-T."/>
            <person name="Escheverria P."/>
            <person name="Fraser C.M."/>
            <person name="Sadzewicz L."/>
            <person name="Shefchek K.A."/>
            <person name="Tallon L."/>
            <person name="Das S.P."/>
            <person name="Daugherty S."/>
            <person name="Mongodin E.F."/>
        </authorList>
    </citation>
    <scope>NUCLEOTIDE SEQUENCE [LARGE SCALE GENOMIC DNA]</scope>
    <source>
        <strain evidence="5 6">3975 RP4</strain>
    </source>
</reference>
<evidence type="ECO:0000256" key="3">
    <source>
        <dbReference type="ARBA" id="ARBA00023136"/>
    </source>
</evidence>
<protein>
    <submittedName>
        <fullName evidence="5">Major Facilitator Superfamily protein</fullName>
    </submittedName>
</protein>
<gene>
    <name evidence="5" type="ORF">M099_4153</name>
</gene>
<evidence type="ECO:0000256" key="2">
    <source>
        <dbReference type="ARBA" id="ARBA00022989"/>
    </source>
</evidence>
<feature type="transmembrane region" description="Helical" evidence="4">
    <location>
        <begin position="241"/>
        <end position="260"/>
    </location>
</feature>
<comment type="caution">
    <text evidence="5">The sequence shown here is derived from an EMBL/GenBank/DDBJ whole genome shotgun (WGS) entry which is preliminary data.</text>
</comment>
<dbReference type="InterPro" id="IPR052714">
    <property type="entry name" value="MFS_Exporter"/>
</dbReference>